<accession>A0A2K3QIL7</accession>
<feature type="region of interest" description="Disordered" evidence="1">
    <location>
        <begin position="187"/>
        <end position="210"/>
    </location>
</feature>
<dbReference type="OrthoDB" id="5552418at2759"/>
<name>A0A2K3QIL7_9HYPO</name>
<protein>
    <submittedName>
        <fullName evidence="2">Uncharacterized protein</fullName>
    </submittedName>
</protein>
<feature type="compositionally biased region" description="Low complexity" evidence="1">
    <location>
        <begin position="188"/>
        <end position="206"/>
    </location>
</feature>
<evidence type="ECO:0000256" key="1">
    <source>
        <dbReference type="SAM" id="MobiDB-lite"/>
    </source>
</evidence>
<dbReference type="EMBL" id="NRSZ01000413">
    <property type="protein sequence ID" value="PNY27382.1"/>
    <property type="molecule type" value="Genomic_DNA"/>
</dbReference>
<dbReference type="Proteomes" id="UP000236621">
    <property type="component" value="Unassembled WGS sequence"/>
</dbReference>
<feature type="compositionally biased region" description="Polar residues" evidence="1">
    <location>
        <begin position="22"/>
        <end position="40"/>
    </location>
</feature>
<feature type="region of interest" description="Disordered" evidence="1">
    <location>
        <begin position="1"/>
        <end position="59"/>
    </location>
</feature>
<reference evidence="2 3" key="1">
    <citation type="submission" date="2017-08" db="EMBL/GenBank/DDBJ databases">
        <title>Harnessing the power of phylogenomics to disentangle the directionality and signatures of interkingdom host jumping in the parasitic fungal genus Tolypocladium.</title>
        <authorList>
            <person name="Quandt C.A."/>
            <person name="Patterson W."/>
            <person name="Spatafora J.W."/>
        </authorList>
    </citation>
    <scope>NUCLEOTIDE SEQUENCE [LARGE SCALE GENOMIC DNA]</scope>
    <source>
        <strain evidence="2 3">CBS 113982</strain>
    </source>
</reference>
<comment type="caution">
    <text evidence="2">The sequence shown here is derived from an EMBL/GenBank/DDBJ whole genome shotgun (WGS) entry which is preliminary data.</text>
</comment>
<evidence type="ECO:0000313" key="3">
    <source>
        <dbReference type="Proteomes" id="UP000236621"/>
    </source>
</evidence>
<feature type="compositionally biased region" description="Polar residues" evidence="1">
    <location>
        <begin position="48"/>
        <end position="57"/>
    </location>
</feature>
<proteinExistence type="predicted"/>
<dbReference type="AlphaFoldDB" id="A0A2K3QIL7"/>
<keyword evidence="3" id="KW-1185">Reference proteome</keyword>
<gene>
    <name evidence="2" type="ORF">TCAP_02694</name>
</gene>
<organism evidence="2 3">
    <name type="scientific">Tolypocladium capitatum</name>
    <dbReference type="NCBI Taxonomy" id="45235"/>
    <lineage>
        <taxon>Eukaryota</taxon>
        <taxon>Fungi</taxon>
        <taxon>Dikarya</taxon>
        <taxon>Ascomycota</taxon>
        <taxon>Pezizomycotina</taxon>
        <taxon>Sordariomycetes</taxon>
        <taxon>Hypocreomycetidae</taxon>
        <taxon>Hypocreales</taxon>
        <taxon>Ophiocordycipitaceae</taxon>
        <taxon>Tolypocladium</taxon>
    </lineage>
</organism>
<sequence length="407" mass="45827">MDDPSRRRRQNEPPIHEASNPRYPNQAPSPHNSSLTTPASESFRPAPLNTTSPSTPRSMGVAGNYSSYYQEPQAAFSTPNMSATAMSYGSEFGSDTRAQGQGFGSYNAGMLMYNVAHPSTQTPVYDAQQFTQRQQAAMQMMAPDVASTYFSSEAGAAATPGMQHSAQSPSASSGVYRQQAAPLNYAGSMSSVSTMQQQQPPAGAAPSEDHDYHDAALAEKWVNYQRQLEAVFRDVKNGSLERASETLLSLSNWLLTQVADLGLNQDDATLHDERIRLWNDFNHAWLALLFQQKTMMESGQQLSESQRPMPEETLNKMGDELIRLCDSIERHGLVDYQYGVWEEQIESSGCRRLTFLKQALMHERSSRRLPRPVRVVLQRRRGRRRRAELKKWLIRADMLPCRRRTWI</sequence>
<evidence type="ECO:0000313" key="2">
    <source>
        <dbReference type="EMBL" id="PNY27382.1"/>
    </source>
</evidence>